<organism evidence="2 3">
    <name type="scientific">Blastomyces percursus</name>
    <dbReference type="NCBI Taxonomy" id="1658174"/>
    <lineage>
        <taxon>Eukaryota</taxon>
        <taxon>Fungi</taxon>
        <taxon>Dikarya</taxon>
        <taxon>Ascomycota</taxon>
        <taxon>Pezizomycotina</taxon>
        <taxon>Eurotiomycetes</taxon>
        <taxon>Eurotiomycetidae</taxon>
        <taxon>Onygenales</taxon>
        <taxon>Ajellomycetaceae</taxon>
        <taxon>Blastomyces</taxon>
    </lineage>
</organism>
<dbReference type="EMBL" id="LGTZ01000189">
    <property type="protein sequence ID" value="OJD26707.1"/>
    <property type="molecule type" value="Genomic_DNA"/>
</dbReference>
<evidence type="ECO:0000256" key="1">
    <source>
        <dbReference type="SAM" id="MobiDB-lite"/>
    </source>
</evidence>
<dbReference type="AlphaFoldDB" id="A0A1J9R2R5"/>
<dbReference type="VEuPathDB" id="FungiDB:ACJ73_01915"/>
<evidence type="ECO:0000313" key="2">
    <source>
        <dbReference type="EMBL" id="OJD26707.1"/>
    </source>
</evidence>
<keyword evidence="3" id="KW-1185">Reference proteome</keyword>
<accession>A0A1J9R2R5</accession>
<sequence length="197" mass="22571">MPIFQFYPTKHCNFLGFNYWTPWYGLIFPAVDTCANRSQRQEPGSAHDHGFNAPLSPQTPRFEGKLITVRLCWPPDRPCKRVIDLKTPNDEYNYLEDHIADNGFDSNNVGPIIQLGEGQYDIGVASSAEAKFEFVYSHTRAVPFGKNDRLAHLYGERQAAIIAVEKYEAASRNGVFPGTEEWFKAQIFWYRQLSQSE</sequence>
<reference evidence="2 3" key="1">
    <citation type="submission" date="2015-08" db="EMBL/GenBank/DDBJ databases">
        <title>Emmonsia species relationships and genome sequence.</title>
        <authorList>
            <person name="Cuomo C.A."/>
            <person name="Schwartz I.S."/>
            <person name="Kenyon C."/>
            <person name="De Hoog G.S."/>
            <person name="Govender N.P."/>
            <person name="Botha A."/>
            <person name="Moreno L."/>
            <person name="De Vries M."/>
            <person name="Munoz J.F."/>
            <person name="Stielow J.B."/>
        </authorList>
    </citation>
    <scope>NUCLEOTIDE SEQUENCE [LARGE SCALE GENOMIC DNA]</scope>
    <source>
        <strain evidence="2 3">EI222</strain>
    </source>
</reference>
<gene>
    <name evidence="2" type="ORF">ACJ73_01915</name>
</gene>
<dbReference type="OrthoDB" id="10362430at2759"/>
<protein>
    <submittedName>
        <fullName evidence="2">Uncharacterized protein</fullName>
    </submittedName>
</protein>
<proteinExistence type="predicted"/>
<feature type="region of interest" description="Disordered" evidence="1">
    <location>
        <begin position="39"/>
        <end position="59"/>
    </location>
</feature>
<comment type="caution">
    <text evidence="2">The sequence shown here is derived from an EMBL/GenBank/DDBJ whole genome shotgun (WGS) entry which is preliminary data.</text>
</comment>
<evidence type="ECO:0000313" key="3">
    <source>
        <dbReference type="Proteomes" id="UP000242791"/>
    </source>
</evidence>
<name>A0A1J9R2R5_9EURO</name>
<dbReference type="Proteomes" id="UP000242791">
    <property type="component" value="Unassembled WGS sequence"/>
</dbReference>